<accession>A0A9D1HJ50</accession>
<reference evidence="2" key="2">
    <citation type="journal article" date="2021" name="PeerJ">
        <title>Extensive microbial diversity within the chicken gut microbiome revealed by metagenomics and culture.</title>
        <authorList>
            <person name="Gilroy R."/>
            <person name="Ravi A."/>
            <person name="Getino M."/>
            <person name="Pursley I."/>
            <person name="Horton D.L."/>
            <person name="Alikhan N.F."/>
            <person name="Baker D."/>
            <person name="Gharbi K."/>
            <person name="Hall N."/>
            <person name="Watson M."/>
            <person name="Adriaenssens E.M."/>
            <person name="Foster-Nyarko E."/>
            <person name="Jarju S."/>
            <person name="Secka A."/>
            <person name="Antonio M."/>
            <person name="Oren A."/>
            <person name="Chaudhuri R.R."/>
            <person name="La Ragione R."/>
            <person name="Hildebrand F."/>
            <person name="Pallen M.J."/>
        </authorList>
    </citation>
    <scope>NUCLEOTIDE SEQUENCE</scope>
    <source>
        <strain evidence="2">2830</strain>
    </source>
</reference>
<comment type="caution">
    <text evidence="2">The sequence shown here is derived from an EMBL/GenBank/DDBJ whole genome shotgun (WGS) entry which is preliminary data.</text>
</comment>
<dbReference type="EMBL" id="DVMH01000015">
    <property type="protein sequence ID" value="HIU10062.1"/>
    <property type="molecule type" value="Genomic_DNA"/>
</dbReference>
<feature type="transmembrane region" description="Helical" evidence="1">
    <location>
        <begin position="49"/>
        <end position="69"/>
    </location>
</feature>
<gene>
    <name evidence="2" type="ORF">IAB00_02245</name>
</gene>
<reference evidence="2" key="1">
    <citation type="submission" date="2020-10" db="EMBL/GenBank/DDBJ databases">
        <authorList>
            <person name="Gilroy R."/>
        </authorList>
    </citation>
    <scope>NUCLEOTIDE SEQUENCE</scope>
    <source>
        <strain evidence="2">2830</strain>
    </source>
</reference>
<sequence length="102" mass="11426">MGIGETLAVAAARLPLVYYLALNVLLFAIMGWDKFCAVKYLRRVPEKTLLILGAISGGLGGLAGMQFFHHKTRKPVFWAVFLAAFFGHIALWFLLCRWLVLD</sequence>
<evidence type="ECO:0000256" key="1">
    <source>
        <dbReference type="SAM" id="Phobius"/>
    </source>
</evidence>
<name>A0A9D1HJ50_9FIRM</name>
<proteinExistence type="predicted"/>
<evidence type="ECO:0000313" key="2">
    <source>
        <dbReference type="EMBL" id="HIU10062.1"/>
    </source>
</evidence>
<keyword evidence="1" id="KW-0472">Membrane</keyword>
<dbReference type="Proteomes" id="UP000824124">
    <property type="component" value="Unassembled WGS sequence"/>
</dbReference>
<dbReference type="Pfam" id="PF06961">
    <property type="entry name" value="DUF1294"/>
    <property type="match status" value="1"/>
</dbReference>
<feature type="transmembrane region" description="Helical" evidence="1">
    <location>
        <begin position="16"/>
        <end position="37"/>
    </location>
</feature>
<keyword evidence="1" id="KW-0812">Transmembrane</keyword>
<dbReference type="AlphaFoldDB" id="A0A9D1HJ50"/>
<dbReference type="InterPro" id="IPR010718">
    <property type="entry name" value="DUF1294"/>
</dbReference>
<feature type="transmembrane region" description="Helical" evidence="1">
    <location>
        <begin position="75"/>
        <end position="100"/>
    </location>
</feature>
<protein>
    <submittedName>
        <fullName evidence="2">DUF1294 domain-containing protein</fullName>
    </submittedName>
</protein>
<evidence type="ECO:0000313" key="3">
    <source>
        <dbReference type="Proteomes" id="UP000824124"/>
    </source>
</evidence>
<keyword evidence="1" id="KW-1133">Transmembrane helix</keyword>
<organism evidence="2 3">
    <name type="scientific">Candidatus Avidehalobacter gallistercoris</name>
    <dbReference type="NCBI Taxonomy" id="2840694"/>
    <lineage>
        <taxon>Bacteria</taxon>
        <taxon>Bacillati</taxon>
        <taxon>Bacillota</taxon>
        <taxon>Clostridia</taxon>
        <taxon>Eubacteriales</taxon>
        <taxon>Peptococcaceae</taxon>
        <taxon>Peptococcaceae incertae sedis</taxon>
        <taxon>Candidatus Avidehalobacter</taxon>
    </lineage>
</organism>